<keyword evidence="2" id="KW-1185">Reference proteome</keyword>
<evidence type="ECO:0000313" key="2">
    <source>
        <dbReference type="Proteomes" id="UP000831701"/>
    </source>
</evidence>
<protein>
    <submittedName>
        <fullName evidence="1">Uncharacterized protein</fullName>
    </submittedName>
</protein>
<dbReference type="EMBL" id="CM041531">
    <property type="protein sequence ID" value="KAI3377620.1"/>
    <property type="molecule type" value="Genomic_DNA"/>
</dbReference>
<organism evidence="1 2">
    <name type="scientific">Scortum barcoo</name>
    <name type="common">barcoo grunter</name>
    <dbReference type="NCBI Taxonomy" id="214431"/>
    <lineage>
        <taxon>Eukaryota</taxon>
        <taxon>Metazoa</taxon>
        <taxon>Chordata</taxon>
        <taxon>Craniata</taxon>
        <taxon>Vertebrata</taxon>
        <taxon>Euteleostomi</taxon>
        <taxon>Actinopterygii</taxon>
        <taxon>Neopterygii</taxon>
        <taxon>Teleostei</taxon>
        <taxon>Neoteleostei</taxon>
        <taxon>Acanthomorphata</taxon>
        <taxon>Eupercaria</taxon>
        <taxon>Centrarchiformes</taxon>
        <taxon>Terapontoidei</taxon>
        <taxon>Terapontidae</taxon>
        <taxon>Scortum</taxon>
    </lineage>
</organism>
<dbReference type="Proteomes" id="UP000831701">
    <property type="component" value="Chromosome 1"/>
</dbReference>
<gene>
    <name evidence="1" type="ORF">L3Q82_008780</name>
</gene>
<accession>A0ACB8XCL4</accession>
<name>A0ACB8XCL4_9TELE</name>
<evidence type="ECO:0000313" key="1">
    <source>
        <dbReference type="EMBL" id="KAI3377620.1"/>
    </source>
</evidence>
<reference evidence="1" key="1">
    <citation type="submission" date="2022-04" db="EMBL/GenBank/DDBJ databases">
        <title>Jade perch genome.</title>
        <authorList>
            <person name="Chao B."/>
        </authorList>
    </citation>
    <scope>NUCLEOTIDE SEQUENCE</scope>
    <source>
        <strain evidence="1">CB-2022</strain>
    </source>
</reference>
<proteinExistence type="predicted"/>
<comment type="caution">
    <text evidence="1">The sequence shown here is derived from an EMBL/GenBank/DDBJ whole genome shotgun (WGS) entry which is preliminary data.</text>
</comment>
<sequence>MDLPLMELPAGGEPTGRRAHGRHFRLSPGRVPWAKTRPMGPGHQALACEPQTQDLAPGLFIPHISKCCPLAEHNWKKSACHNNGTNVFTKCQRSQQFIMQGEKSRYVIMNHRAAPQDCLNSSVQFSEKNSPLIKSMYTNRMPKRSEEMLMDLWMSLLLVWITCVPCVSMTPIIGQSKSTQTGGSAAVASGLGEGQRLLSRAKRGWVWNQMFVLEEFSGPDPILVGRLHTDLDVGGKNIKYVLAGEGAGTIFAINELTGDIHAMKRLDREEKAEYTLTAQVVNADTDEPLEPPSEFIIKVQDINDNPPQFIEGPYRASVPEMSAVAWQMDRVAGGPWPFNIVGSWARAGPELGRGTSDEQAPGLGRDVVMVVGGSQAEMGSLFSVRRSATDVRLSSSVPTTTEPAFLTSLSRRAASFFLEAAPPAHYCVQEGARYHRLWLVEDLQQLLADVEGRQPSEEVQAALSFPAQSVCVGERERSVEQEDDGILHSRLLPVSKLLQRVKSVVGLWPQVMEQQPFHGLHHVRRQGDRPEVIQLTRMWFLGDWNDAGCLPQLGTLPCPKLRFFVSAASSSILFGSEFTFPMIIEGTPVTRVTATDADDPVYGNSAKLVYSILEGQPYFSIDPNSATIKVALHGMDREMREEYLVVIQAKDMGGHMGGLSGTTTVTVTLTDINDNPPKFSKSLYEFVIPEDLPIGKMGGKVKANDRDVGENSKSTYNIVEGDDQGMFEVITDTQTQEGILRLKKLLDYESKRAYTLKVEATNVHSELSSSGPFKDTATVKIVVEDSDEPPVFSKPMYLLEVNENAPINTVIGTVTARDPDATGSLVRYFIDRHTDLERQFNINVDDGKITLAKPLDRETDMWHNITVTATEVRNHSQISRAIVAIRVMDINDNAPEFAKEYEAFLCENGKPGQVIETVSAVDKDDPIQGHYFDYRLVPEMLNNPNFTIKNNQDNSISVLAKHDTFRRQKQEMYFLPIIVTDNGNPPMSSTNTLTIRVCGCSKDGTVQSCNVEAYVLPIGLSMGALIAILACIILLLVIVVLFVTLRRHKNEPLIIKDDEDVRENIIRYDDEGGGEEDTEAFDIATLQNPDGINGYLPRKDIKPDLQFMPRAGQHSGPNGVDVDEFINVRLHEADNDPTAPPYDSIQIYGYEGRGSIAGSLSSLETASSDSDQNYDYLREWGPRFRRLGELYSVGESDRET</sequence>